<gene>
    <name evidence="1" type="ORF">HELGO_WM18781</name>
</gene>
<name>A0A6S6T705_9GAMM</name>
<feature type="non-terminal residue" evidence="1">
    <location>
        <position position="141"/>
    </location>
</feature>
<proteinExistence type="predicted"/>
<protein>
    <submittedName>
        <fullName evidence="1">Uncharacterized protein</fullName>
    </submittedName>
</protein>
<reference evidence="1" key="1">
    <citation type="submission" date="2020-01" db="EMBL/GenBank/DDBJ databases">
        <authorList>
            <person name="Meier V. D."/>
            <person name="Meier V D."/>
        </authorList>
    </citation>
    <scope>NUCLEOTIDE SEQUENCE</scope>
    <source>
        <strain evidence="1">HLG_WM_MAG_08</strain>
    </source>
</reference>
<accession>A0A6S6T705</accession>
<dbReference type="EMBL" id="CACVAV010000266">
    <property type="protein sequence ID" value="CAA6816562.1"/>
    <property type="molecule type" value="Genomic_DNA"/>
</dbReference>
<sequence length="141" mass="15538">MCLHPLSTKGVGLASLSLISTTLLLQPTIGLATSGIVALTSEELAIQRAQQTRQPQTYVDQLIDNEVPADLPPGQLGDHPSEIAVDEGNLRSFDITTDWYQQQTHDGQKSHRASIDFAAFYQTAEYGDFNLRIDLGQERQQ</sequence>
<evidence type="ECO:0000313" key="1">
    <source>
        <dbReference type="EMBL" id="CAA6816562.1"/>
    </source>
</evidence>
<dbReference type="AlphaFoldDB" id="A0A6S6T705"/>
<organism evidence="1">
    <name type="scientific">uncultured Thiotrichaceae bacterium</name>
    <dbReference type="NCBI Taxonomy" id="298394"/>
    <lineage>
        <taxon>Bacteria</taxon>
        <taxon>Pseudomonadati</taxon>
        <taxon>Pseudomonadota</taxon>
        <taxon>Gammaproteobacteria</taxon>
        <taxon>Thiotrichales</taxon>
        <taxon>Thiotrichaceae</taxon>
        <taxon>environmental samples</taxon>
    </lineage>
</organism>